<dbReference type="Proteomes" id="UP000184513">
    <property type="component" value="Unassembled WGS sequence"/>
</dbReference>
<dbReference type="SUPFAM" id="SSF103473">
    <property type="entry name" value="MFS general substrate transporter"/>
    <property type="match status" value="1"/>
</dbReference>
<comment type="subcellular location">
    <subcellularLocation>
        <location evidence="1">Membrane</location>
        <topology evidence="1">Multi-pass membrane protein</topology>
    </subcellularLocation>
</comment>
<feature type="domain" description="Major facilitator superfamily (MFS) profile" evidence="6">
    <location>
        <begin position="9"/>
        <end position="402"/>
    </location>
</feature>
<feature type="transmembrane region" description="Helical" evidence="5">
    <location>
        <begin position="377"/>
        <end position="398"/>
    </location>
</feature>
<feature type="transmembrane region" description="Helical" evidence="5">
    <location>
        <begin position="6"/>
        <end position="22"/>
    </location>
</feature>
<feature type="transmembrane region" description="Helical" evidence="5">
    <location>
        <begin position="256"/>
        <end position="278"/>
    </location>
</feature>
<keyword evidence="3 5" id="KW-1133">Transmembrane helix</keyword>
<dbReference type="PANTHER" id="PTHR11662">
    <property type="entry name" value="SOLUTE CARRIER FAMILY 17"/>
    <property type="match status" value="1"/>
</dbReference>
<dbReference type="InterPro" id="IPR036259">
    <property type="entry name" value="MFS_trans_sf"/>
</dbReference>
<keyword evidence="4 5" id="KW-0472">Membrane</keyword>
<evidence type="ECO:0000256" key="5">
    <source>
        <dbReference type="SAM" id="Phobius"/>
    </source>
</evidence>
<feature type="transmembrane region" description="Helical" evidence="5">
    <location>
        <begin position="161"/>
        <end position="180"/>
    </location>
</feature>
<feature type="transmembrane region" description="Helical" evidence="5">
    <location>
        <begin position="216"/>
        <end position="236"/>
    </location>
</feature>
<evidence type="ECO:0000259" key="6">
    <source>
        <dbReference type="PROSITE" id="PS50850"/>
    </source>
</evidence>
<evidence type="ECO:0000313" key="7">
    <source>
        <dbReference type="EMBL" id="SHM99369.1"/>
    </source>
</evidence>
<sequence length="418" mass="46393">MNPKIRWYILVLVFVATGLNFLDRQVLSMTIIKIQEELNISDVEYGWVNTGFLISYALMFTVGGRLIDKVGGKLGLGLSVGIWSIASALHGVMSSFYHLLGFRFLLGMGEGGCFPGAAKTVYEWFGEKERALANGVAIGGAAIGAVVAPPLTIIISGQYGWRWAFILPGIFGIIWVIAWFSTSWKKSLQNLDRKKSVEPQRSQQLPLSSLLKIRTVWIFILIRFLLDPVFYFLMFWVPKYLNQERELSFERIGELFWIPFLALGISNILGGWFSDKLVARNLSINAARKWVMGFAAAVTLVAPFISIVSSVEVAILLMSLMMLAHGFWITNYITAITDVFGKYATSTVVGLSGTAGAVSGMILNPVIGWVAQNYAYGPLWLVSGIMYPLAFVILLVFVPRITAMAFDNKLSLPETNKR</sequence>
<feature type="transmembrane region" description="Helical" evidence="5">
    <location>
        <begin position="131"/>
        <end position="155"/>
    </location>
</feature>
<keyword evidence="8" id="KW-1185">Reference proteome</keyword>
<protein>
    <submittedName>
        <fullName evidence="7">MFS transporter, ACS family, hexuronate transporter</fullName>
    </submittedName>
</protein>
<dbReference type="RefSeq" id="WP_073094356.1">
    <property type="nucleotide sequence ID" value="NZ_FRCY01000005.1"/>
</dbReference>
<dbReference type="STRING" id="388280.SAMN04488057_105103"/>
<evidence type="ECO:0000256" key="4">
    <source>
        <dbReference type="ARBA" id="ARBA00023136"/>
    </source>
</evidence>
<evidence type="ECO:0000256" key="3">
    <source>
        <dbReference type="ARBA" id="ARBA00022989"/>
    </source>
</evidence>
<evidence type="ECO:0000313" key="8">
    <source>
        <dbReference type="Proteomes" id="UP000184513"/>
    </source>
</evidence>
<dbReference type="EMBL" id="FRCY01000005">
    <property type="protein sequence ID" value="SHM99369.1"/>
    <property type="molecule type" value="Genomic_DNA"/>
</dbReference>
<feature type="transmembrane region" description="Helical" evidence="5">
    <location>
        <begin position="290"/>
        <end position="308"/>
    </location>
</feature>
<dbReference type="PANTHER" id="PTHR11662:SF285">
    <property type="entry name" value="HEXURONATE TRANSPORTER"/>
    <property type="match status" value="1"/>
</dbReference>
<dbReference type="OrthoDB" id="9781156at2"/>
<feature type="transmembrane region" description="Helical" evidence="5">
    <location>
        <begin position="348"/>
        <end position="371"/>
    </location>
</feature>
<dbReference type="Pfam" id="PF07690">
    <property type="entry name" value="MFS_1"/>
    <property type="match status" value="1"/>
</dbReference>
<dbReference type="GO" id="GO:0016020">
    <property type="term" value="C:membrane"/>
    <property type="evidence" value="ECO:0007669"/>
    <property type="project" value="UniProtKB-SubCell"/>
</dbReference>
<dbReference type="Gene3D" id="1.20.1250.20">
    <property type="entry name" value="MFS general substrate transporter like domains"/>
    <property type="match status" value="2"/>
</dbReference>
<feature type="transmembrane region" description="Helical" evidence="5">
    <location>
        <begin position="74"/>
        <end position="100"/>
    </location>
</feature>
<dbReference type="PROSITE" id="PS50850">
    <property type="entry name" value="MFS"/>
    <property type="match status" value="1"/>
</dbReference>
<organism evidence="7 8">
    <name type="scientific">Cyclobacterium lianum</name>
    <dbReference type="NCBI Taxonomy" id="388280"/>
    <lineage>
        <taxon>Bacteria</taxon>
        <taxon>Pseudomonadati</taxon>
        <taxon>Bacteroidota</taxon>
        <taxon>Cytophagia</taxon>
        <taxon>Cytophagales</taxon>
        <taxon>Cyclobacteriaceae</taxon>
        <taxon>Cyclobacterium</taxon>
    </lineage>
</organism>
<dbReference type="CDD" id="cd17319">
    <property type="entry name" value="MFS_ExuT_GudP_like"/>
    <property type="match status" value="1"/>
</dbReference>
<proteinExistence type="predicted"/>
<dbReference type="InterPro" id="IPR011701">
    <property type="entry name" value="MFS"/>
</dbReference>
<dbReference type="AlphaFoldDB" id="A0A1M7N8G1"/>
<gene>
    <name evidence="7" type="ORF">SAMN04488057_105103</name>
</gene>
<feature type="transmembrane region" description="Helical" evidence="5">
    <location>
        <begin position="314"/>
        <end position="336"/>
    </location>
</feature>
<dbReference type="InterPro" id="IPR020846">
    <property type="entry name" value="MFS_dom"/>
</dbReference>
<name>A0A1M7N8G1_9BACT</name>
<keyword evidence="2 5" id="KW-0812">Transmembrane</keyword>
<evidence type="ECO:0000256" key="1">
    <source>
        <dbReference type="ARBA" id="ARBA00004141"/>
    </source>
</evidence>
<dbReference type="InterPro" id="IPR050382">
    <property type="entry name" value="MFS_Na/Anion_cotransporter"/>
</dbReference>
<evidence type="ECO:0000256" key="2">
    <source>
        <dbReference type="ARBA" id="ARBA00022692"/>
    </source>
</evidence>
<feature type="transmembrane region" description="Helical" evidence="5">
    <location>
        <begin position="43"/>
        <end position="62"/>
    </location>
</feature>
<reference evidence="7 8" key="1">
    <citation type="submission" date="2016-11" db="EMBL/GenBank/DDBJ databases">
        <authorList>
            <person name="Jaros S."/>
            <person name="Januszkiewicz K."/>
            <person name="Wedrychowicz H."/>
        </authorList>
    </citation>
    <scope>NUCLEOTIDE SEQUENCE [LARGE SCALE GENOMIC DNA]</scope>
    <source>
        <strain evidence="7 8">CGMCC 1.6102</strain>
    </source>
</reference>
<dbReference type="GO" id="GO:0015134">
    <property type="term" value="F:hexuronate transmembrane transporter activity"/>
    <property type="evidence" value="ECO:0007669"/>
    <property type="project" value="TreeGrafter"/>
</dbReference>
<accession>A0A1M7N8G1</accession>